<dbReference type="InterPro" id="IPR008966">
    <property type="entry name" value="Adhesion_dom_sf"/>
</dbReference>
<evidence type="ECO:0000256" key="5">
    <source>
        <dbReference type="SAM" id="SignalP"/>
    </source>
</evidence>
<dbReference type="Proteomes" id="UP001335910">
    <property type="component" value="Unassembled WGS sequence"/>
</dbReference>
<keyword evidence="3 5" id="KW-0732">Signal</keyword>
<evidence type="ECO:0000256" key="4">
    <source>
        <dbReference type="ARBA" id="ARBA00023263"/>
    </source>
</evidence>
<dbReference type="InterPro" id="IPR036937">
    <property type="entry name" value="Adhesion_dom_fimbrial_sf"/>
</dbReference>
<evidence type="ECO:0000259" key="6">
    <source>
        <dbReference type="Pfam" id="PF00419"/>
    </source>
</evidence>
<comment type="caution">
    <text evidence="7">The sequence shown here is derived from an EMBL/GenBank/DDBJ whole genome shotgun (WGS) entry which is preliminary data.</text>
</comment>
<feature type="chain" id="PRO_5046945571" evidence="5">
    <location>
        <begin position="22"/>
        <end position="179"/>
    </location>
</feature>
<reference evidence="7 8" key="1">
    <citation type="submission" date="2023-10" db="EMBL/GenBank/DDBJ databases">
        <title>Wastewater isolates of ESBL- and carbapenemase-producing Gram-negative bacteria from New Zealand.</title>
        <authorList>
            <person name="Straub C."/>
            <person name="Weaver L."/>
            <person name="Cornelius A."/>
            <person name="Mcgill E."/>
            <person name="Dyet K."/>
            <person name="White L."/>
            <person name="Pattis I."/>
        </authorList>
    </citation>
    <scope>NUCLEOTIDE SEQUENCE [LARGE SCALE GENOMIC DNA]</scope>
    <source>
        <strain evidence="7 8">ESBL35</strain>
    </source>
</reference>
<gene>
    <name evidence="7" type="ORF">V4839_03435</name>
</gene>
<name>A0ABU7U6D6_LELAM</name>
<proteinExistence type="inferred from homology"/>
<evidence type="ECO:0000313" key="7">
    <source>
        <dbReference type="EMBL" id="MEE9682554.1"/>
    </source>
</evidence>
<feature type="domain" description="Fimbrial-type adhesion" evidence="6">
    <location>
        <begin position="34"/>
        <end position="176"/>
    </location>
</feature>
<sequence>MKLQTRLLSMICLSTCITAYAQGMTKDDSANLEVTGTVKSSDIVCDLSLSMSSIALRDIKISALPAQGGSVPPTIDSIGIHLKGDKCSQTSVRFIGETDNTAHNTLINSSQTSSAAKGVGIGIYDMNGDALDFTKSIPSVWNLYSEVYPIYTQMVKLADVSNPTGGDVQASLTVQLENL</sequence>
<keyword evidence="4" id="KW-0281">Fimbrium</keyword>
<dbReference type="PANTHER" id="PTHR33420">
    <property type="entry name" value="FIMBRIAL SUBUNIT ELFA-RELATED"/>
    <property type="match status" value="1"/>
</dbReference>
<dbReference type="InterPro" id="IPR050263">
    <property type="entry name" value="Bact_Fimbrial_Adh_Pro"/>
</dbReference>
<dbReference type="RefSeq" id="WP_331393301.1">
    <property type="nucleotide sequence ID" value="NZ_JAZKLI010000001.1"/>
</dbReference>
<dbReference type="Gene3D" id="2.60.40.1090">
    <property type="entry name" value="Fimbrial-type adhesion domain"/>
    <property type="match status" value="1"/>
</dbReference>
<comment type="subcellular location">
    <subcellularLocation>
        <location evidence="1">Fimbrium</location>
    </subcellularLocation>
</comment>
<dbReference type="Pfam" id="PF00419">
    <property type="entry name" value="Fimbrial"/>
    <property type="match status" value="1"/>
</dbReference>
<feature type="signal peptide" evidence="5">
    <location>
        <begin position="1"/>
        <end position="21"/>
    </location>
</feature>
<evidence type="ECO:0000256" key="1">
    <source>
        <dbReference type="ARBA" id="ARBA00004561"/>
    </source>
</evidence>
<evidence type="ECO:0000313" key="8">
    <source>
        <dbReference type="Proteomes" id="UP001335910"/>
    </source>
</evidence>
<organism evidence="7 8">
    <name type="scientific">Lelliottia amnigena</name>
    <name type="common">Enterobacter amnigenus</name>
    <dbReference type="NCBI Taxonomy" id="61646"/>
    <lineage>
        <taxon>Bacteria</taxon>
        <taxon>Pseudomonadati</taxon>
        <taxon>Pseudomonadota</taxon>
        <taxon>Gammaproteobacteria</taxon>
        <taxon>Enterobacterales</taxon>
        <taxon>Enterobacteriaceae</taxon>
        <taxon>Lelliottia</taxon>
    </lineage>
</organism>
<dbReference type="EMBL" id="JAZKLI010000001">
    <property type="protein sequence ID" value="MEE9682554.1"/>
    <property type="molecule type" value="Genomic_DNA"/>
</dbReference>
<keyword evidence="8" id="KW-1185">Reference proteome</keyword>
<dbReference type="InterPro" id="IPR000259">
    <property type="entry name" value="Adhesion_dom_fimbrial"/>
</dbReference>
<evidence type="ECO:0000256" key="3">
    <source>
        <dbReference type="ARBA" id="ARBA00022729"/>
    </source>
</evidence>
<accession>A0ABU7U6D6</accession>
<evidence type="ECO:0000256" key="2">
    <source>
        <dbReference type="ARBA" id="ARBA00006671"/>
    </source>
</evidence>
<dbReference type="PANTHER" id="PTHR33420:SF3">
    <property type="entry name" value="FIMBRIAL SUBUNIT ELFA"/>
    <property type="match status" value="1"/>
</dbReference>
<comment type="similarity">
    <text evidence="2">Belongs to the fimbrial protein family.</text>
</comment>
<dbReference type="SUPFAM" id="SSF49401">
    <property type="entry name" value="Bacterial adhesins"/>
    <property type="match status" value="1"/>
</dbReference>
<protein>
    <submittedName>
        <fullName evidence="7">Fimbrial protein</fullName>
    </submittedName>
</protein>